<dbReference type="Proteomes" id="UP000272015">
    <property type="component" value="Unassembled WGS sequence"/>
</dbReference>
<name>A0A3A5MHQ9_9MICO</name>
<dbReference type="GO" id="GO:0003677">
    <property type="term" value="F:DNA binding"/>
    <property type="evidence" value="ECO:0007669"/>
    <property type="project" value="UniProtKB-KW"/>
</dbReference>
<keyword evidence="4" id="KW-0804">Transcription</keyword>
<dbReference type="Gene3D" id="1.10.10.10">
    <property type="entry name" value="Winged helix-like DNA-binding domain superfamily/Winged helix DNA-binding domain"/>
    <property type="match status" value="1"/>
</dbReference>
<dbReference type="InterPro" id="IPR005119">
    <property type="entry name" value="LysR_subst-bd"/>
</dbReference>
<sequence length="328" mass="35139">MFSLVQLECFVAVAEELHFGAAAERLRITQPPLSRQIQLLERELGALLFNRTSRRVEMTAAGQSLLPSARRVLDLAAKMAIDVRRVASGVAGTLTVAYTAMAAQSALPLFIRRAAEDMPDVSLVLRELVTTDQMDQLVKGTVDLGLLRPLVARPGISTRQIMSERMVAAIPATSHLALPPGPISLLDFDRERLLMYSPTEARYFHDLLLRLFAASESQPVVIQYASQVPALLALVQAGLGLTLVPASAQRFAPEGVVFRDLDTHSPADSLNIVHLDVAWSDESANPAVAKAVEMLTRAETGTDPAADPATPATDPSHAAAPATGDVGL</sequence>
<dbReference type="SUPFAM" id="SSF53850">
    <property type="entry name" value="Periplasmic binding protein-like II"/>
    <property type="match status" value="1"/>
</dbReference>
<dbReference type="Gene3D" id="3.40.190.10">
    <property type="entry name" value="Periplasmic binding protein-like II"/>
    <property type="match status" value="2"/>
</dbReference>
<dbReference type="InterPro" id="IPR000847">
    <property type="entry name" value="LysR_HTH_N"/>
</dbReference>
<gene>
    <name evidence="7" type="ORF">D6T64_19790</name>
</gene>
<dbReference type="FunFam" id="1.10.10.10:FF:000001">
    <property type="entry name" value="LysR family transcriptional regulator"/>
    <property type="match status" value="1"/>
</dbReference>
<dbReference type="Pfam" id="PF00126">
    <property type="entry name" value="HTH_1"/>
    <property type="match status" value="1"/>
</dbReference>
<organism evidence="7 8">
    <name type="scientific">Cryobacterium melibiosiphilum</name>
    <dbReference type="NCBI Taxonomy" id="995039"/>
    <lineage>
        <taxon>Bacteria</taxon>
        <taxon>Bacillati</taxon>
        <taxon>Actinomycetota</taxon>
        <taxon>Actinomycetes</taxon>
        <taxon>Micrococcales</taxon>
        <taxon>Microbacteriaceae</taxon>
        <taxon>Cryobacterium</taxon>
    </lineage>
</organism>
<evidence type="ECO:0000313" key="7">
    <source>
        <dbReference type="EMBL" id="RJT85176.1"/>
    </source>
</evidence>
<proteinExistence type="inferred from homology"/>
<evidence type="ECO:0000256" key="5">
    <source>
        <dbReference type="SAM" id="MobiDB-lite"/>
    </source>
</evidence>
<dbReference type="GO" id="GO:0003700">
    <property type="term" value="F:DNA-binding transcription factor activity"/>
    <property type="evidence" value="ECO:0007669"/>
    <property type="project" value="InterPro"/>
</dbReference>
<dbReference type="RefSeq" id="WP_119976397.1">
    <property type="nucleotide sequence ID" value="NZ_JBHSQA010000004.1"/>
</dbReference>
<dbReference type="Pfam" id="PF03466">
    <property type="entry name" value="LysR_substrate"/>
    <property type="match status" value="1"/>
</dbReference>
<dbReference type="SUPFAM" id="SSF46785">
    <property type="entry name" value="Winged helix' DNA-binding domain"/>
    <property type="match status" value="1"/>
</dbReference>
<dbReference type="OrthoDB" id="3636008at2"/>
<evidence type="ECO:0000256" key="3">
    <source>
        <dbReference type="ARBA" id="ARBA00023125"/>
    </source>
</evidence>
<feature type="domain" description="HTH lysR-type" evidence="6">
    <location>
        <begin position="2"/>
        <end position="59"/>
    </location>
</feature>
<evidence type="ECO:0000259" key="6">
    <source>
        <dbReference type="PROSITE" id="PS50931"/>
    </source>
</evidence>
<dbReference type="GO" id="GO:0032993">
    <property type="term" value="C:protein-DNA complex"/>
    <property type="evidence" value="ECO:0007669"/>
    <property type="project" value="TreeGrafter"/>
</dbReference>
<evidence type="ECO:0000313" key="8">
    <source>
        <dbReference type="Proteomes" id="UP000272015"/>
    </source>
</evidence>
<comment type="similarity">
    <text evidence="1">Belongs to the LysR transcriptional regulatory family.</text>
</comment>
<dbReference type="EMBL" id="QZVS01000096">
    <property type="protein sequence ID" value="RJT85176.1"/>
    <property type="molecule type" value="Genomic_DNA"/>
</dbReference>
<feature type="region of interest" description="Disordered" evidence="5">
    <location>
        <begin position="300"/>
        <end position="328"/>
    </location>
</feature>
<accession>A0A3A5MHQ9</accession>
<dbReference type="InterPro" id="IPR036388">
    <property type="entry name" value="WH-like_DNA-bd_sf"/>
</dbReference>
<evidence type="ECO:0000256" key="2">
    <source>
        <dbReference type="ARBA" id="ARBA00023015"/>
    </source>
</evidence>
<keyword evidence="8" id="KW-1185">Reference proteome</keyword>
<evidence type="ECO:0000256" key="4">
    <source>
        <dbReference type="ARBA" id="ARBA00023163"/>
    </source>
</evidence>
<evidence type="ECO:0000256" key="1">
    <source>
        <dbReference type="ARBA" id="ARBA00009437"/>
    </source>
</evidence>
<dbReference type="AlphaFoldDB" id="A0A3A5MHQ9"/>
<keyword evidence="3" id="KW-0238">DNA-binding</keyword>
<dbReference type="PANTHER" id="PTHR30346">
    <property type="entry name" value="TRANSCRIPTIONAL DUAL REGULATOR HCAR-RELATED"/>
    <property type="match status" value="1"/>
</dbReference>
<dbReference type="PANTHER" id="PTHR30346:SF0">
    <property type="entry name" value="HCA OPERON TRANSCRIPTIONAL ACTIVATOR HCAR"/>
    <property type="match status" value="1"/>
</dbReference>
<protein>
    <submittedName>
        <fullName evidence="7">LysR family transcriptional regulator</fullName>
    </submittedName>
</protein>
<comment type="caution">
    <text evidence="7">The sequence shown here is derived from an EMBL/GenBank/DDBJ whole genome shotgun (WGS) entry which is preliminary data.</text>
</comment>
<dbReference type="PROSITE" id="PS50931">
    <property type="entry name" value="HTH_LYSR"/>
    <property type="match status" value="1"/>
</dbReference>
<dbReference type="InterPro" id="IPR036390">
    <property type="entry name" value="WH_DNA-bd_sf"/>
</dbReference>
<reference evidence="7 8" key="1">
    <citation type="submission" date="2018-09" db="EMBL/GenBank/DDBJ databases">
        <title>Novel species of Cryobacterium.</title>
        <authorList>
            <person name="Liu Q."/>
            <person name="Xin Y.-H."/>
        </authorList>
    </citation>
    <scope>NUCLEOTIDE SEQUENCE [LARGE SCALE GENOMIC DNA]</scope>
    <source>
        <strain evidence="7 8">Hh39</strain>
    </source>
</reference>
<keyword evidence="2" id="KW-0805">Transcription regulation</keyword>
<dbReference type="PRINTS" id="PR00039">
    <property type="entry name" value="HTHLYSR"/>
</dbReference>